<dbReference type="SUPFAM" id="SSF47240">
    <property type="entry name" value="Ferritin-like"/>
    <property type="match status" value="1"/>
</dbReference>
<dbReference type="EMBL" id="KZ293703">
    <property type="protein sequence ID" value="PBK83765.1"/>
    <property type="molecule type" value="Genomic_DNA"/>
</dbReference>
<dbReference type="InterPro" id="IPR000358">
    <property type="entry name" value="RNR_small_fam"/>
</dbReference>
<dbReference type="InParanoid" id="A0A2H3CL53"/>
<evidence type="ECO:0000313" key="2">
    <source>
        <dbReference type="Proteomes" id="UP000217790"/>
    </source>
</evidence>
<dbReference type="InterPro" id="IPR012348">
    <property type="entry name" value="RNR-like"/>
</dbReference>
<accession>A0A2H3CL53</accession>
<reference evidence="2" key="1">
    <citation type="journal article" date="2017" name="Nat. Ecol. Evol.">
        <title>Genome expansion and lineage-specific genetic innovations in the forest pathogenic fungi Armillaria.</title>
        <authorList>
            <person name="Sipos G."/>
            <person name="Prasanna A.N."/>
            <person name="Walter M.C."/>
            <person name="O'Connor E."/>
            <person name="Balint B."/>
            <person name="Krizsan K."/>
            <person name="Kiss B."/>
            <person name="Hess J."/>
            <person name="Varga T."/>
            <person name="Slot J."/>
            <person name="Riley R."/>
            <person name="Boka B."/>
            <person name="Rigling D."/>
            <person name="Barry K."/>
            <person name="Lee J."/>
            <person name="Mihaltcheva S."/>
            <person name="LaButti K."/>
            <person name="Lipzen A."/>
            <person name="Waldron R."/>
            <person name="Moloney N.M."/>
            <person name="Sperisen C."/>
            <person name="Kredics L."/>
            <person name="Vagvoelgyi C."/>
            <person name="Patrignani A."/>
            <person name="Fitzpatrick D."/>
            <person name="Nagy I."/>
            <person name="Doyle S."/>
            <person name="Anderson J.B."/>
            <person name="Grigoriev I.V."/>
            <person name="Gueldener U."/>
            <person name="Muensterkoetter M."/>
            <person name="Nagy L.G."/>
        </authorList>
    </citation>
    <scope>NUCLEOTIDE SEQUENCE [LARGE SCALE GENOMIC DNA]</scope>
    <source>
        <strain evidence="2">Ar21-2</strain>
    </source>
</reference>
<dbReference type="Pfam" id="PF00268">
    <property type="entry name" value="Ribonuc_red_sm"/>
    <property type="match status" value="1"/>
</dbReference>
<dbReference type="GO" id="GO:0016491">
    <property type="term" value="F:oxidoreductase activity"/>
    <property type="evidence" value="ECO:0007669"/>
    <property type="project" value="InterPro"/>
</dbReference>
<dbReference type="Gene3D" id="1.10.620.20">
    <property type="entry name" value="Ribonucleotide Reductase, subunit A"/>
    <property type="match status" value="1"/>
</dbReference>
<keyword evidence="2" id="KW-1185">Reference proteome</keyword>
<dbReference type="InterPro" id="IPR009078">
    <property type="entry name" value="Ferritin-like_SF"/>
</dbReference>
<dbReference type="AlphaFoldDB" id="A0A2H3CL53"/>
<name>A0A2H3CL53_ARMGA</name>
<gene>
    <name evidence="1" type="ORF">ARMGADRAFT_1089002</name>
</gene>
<dbReference type="STRING" id="47427.A0A2H3CL53"/>
<sequence>MEPIVDDKTSGRLQLFPIEYDELWDMYTKAKAAFWTTAEIDLSKDLTDWDECLTKNE</sequence>
<evidence type="ECO:0000313" key="1">
    <source>
        <dbReference type="EMBL" id="PBK83765.1"/>
    </source>
</evidence>
<dbReference type="Proteomes" id="UP000217790">
    <property type="component" value="Unassembled WGS sequence"/>
</dbReference>
<proteinExistence type="predicted"/>
<protein>
    <submittedName>
        <fullName evidence="1">Uncharacterized protein</fullName>
    </submittedName>
</protein>
<organism evidence="1 2">
    <name type="scientific">Armillaria gallica</name>
    <name type="common">Bulbous honey fungus</name>
    <name type="synonym">Armillaria bulbosa</name>
    <dbReference type="NCBI Taxonomy" id="47427"/>
    <lineage>
        <taxon>Eukaryota</taxon>
        <taxon>Fungi</taxon>
        <taxon>Dikarya</taxon>
        <taxon>Basidiomycota</taxon>
        <taxon>Agaricomycotina</taxon>
        <taxon>Agaricomycetes</taxon>
        <taxon>Agaricomycetidae</taxon>
        <taxon>Agaricales</taxon>
        <taxon>Marasmiineae</taxon>
        <taxon>Physalacriaceae</taxon>
        <taxon>Armillaria</taxon>
    </lineage>
</organism>
<dbReference type="OrthoDB" id="10248373at2759"/>
<dbReference type="GO" id="GO:0009263">
    <property type="term" value="P:deoxyribonucleotide biosynthetic process"/>
    <property type="evidence" value="ECO:0007669"/>
    <property type="project" value="InterPro"/>
</dbReference>